<dbReference type="Proteomes" id="UP001164539">
    <property type="component" value="Chromosome 8"/>
</dbReference>
<name>A0ACC1XMQ7_MELAZ</name>
<dbReference type="EMBL" id="CM051401">
    <property type="protein sequence ID" value="KAJ4712691.1"/>
    <property type="molecule type" value="Genomic_DNA"/>
</dbReference>
<protein>
    <submittedName>
        <fullName evidence="1">Fiber protein Fb17</fullName>
    </submittedName>
</protein>
<organism evidence="1 2">
    <name type="scientific">Melia azedarach</name>
    <name type="common">Chinaberry tree</name>
    <dbReference type="NCBI Taxonomy" id="155640"/>
    <lineage>
        <taxon>Eukaryota</taxon>
        <taxon>Viridiplantae</taxon>
        <taxon>Streptophyta</taxon>
        <taxon>Embryophyta</taxon>
        <taxon>Tracheophyta</taxon>
        <taxon>Spermatophyta</taxon>
        <taxon>Magnoliopsida</taxon>
        <taxon>eudicotyledons</taxon>
        <taxon>Gunneridae</taxon>
        <taxon>Pentapetalae</taxon>
        <taxon>rosids</taxon>
        <taxon>malvids</taxon>
        <taxon>Sapindales</taxon>
        <taxon>Meliaceae</taxon>
        <taxon>Melia</taxon>
    </lineage>
</organism>
<reference evidence="1 2" key="1">
    <citation type="journal article" date="2023" name="Science">
        <title>Complex scaffold remodeling in plant triterpene biosynthesis.</title>
        <authorList>
            <person name="De La Pena R."/>
            <person name="Hodgson H."/>
            <person name="Liu J.C."/>
            <person name="Stephenson M.J."/>
            <person name="Martin A.C."/>
            <person name="Owen C."/>
            <person name="Harkess A."/>
            <person name="Leebens-Mack J."/>
            <person name="Jimenez L.E."/>
            <person name="Osbourn A."/>
            <person name="Sattely E.S."/>
        </authorList>
    </citation>
    <scope>NUCLEOTIDE SEQUENCE [LARGE SCALE GENOMIC DNA]</scope>
    <source>
        <strain evidence="2">cv. JPN11</strain>
        <tissue evidence="1">Leaf</tissue>
    </source>
</reference>
<proteinExistence type="predicted"/>
<gene>
    <name evidence="1" type="ORF">OWV82_014890</name>
</gene>
<keyword evidence="2" id="KW-1185">Reference proteome</keyword>
<comment type="caution">
    <text evidence="1">The sequence shown here is derived from an EMBL/GenBank/DDBJ whole genome shotgun (WGS) entry which is preliminary data.</text>
</comment>
<sequence length="301" mass="34742">MLLLERNRGDVLLRKVNKELTDKVIGNVNKELTDKVIGKGLGLTYNDIVKSYSMEENNKMNGFIWKIRRKLGSISLPLPREGEVSISRSFPYSDDDILWFMATLYDKQRKTQLTEPKDVEAEVVNVGDYIIVPNLVPILKNLLDKYGDISGYCTLTQNLKTYPLSVFCSTVESMSSTKVMDITNELMLTWWCSLEFVRKVGFEIDFVFDHLKRIVHARYGTDIENYKSSPVYKLHEQMAQLSKEIDELGAEINKRREKMDELRKQTADIISSNRSERSRLEAKHLSEALEFRRKNAATGLL</sequence>
<evidence type="ECO:0000313" key="1">
    <source>
        <dbReference type="EMBL" id="KAJ4712691.1"/>
    </source>
</evidence>
<accession>A0ACC1XMQ7</accession>
<evidence type="ECO:0000313" key="2">
    <source>
        <dbReference type="Proteomes" id="UP001164539"/>
    </source>
</evidence>